<evidence type="ECO:0000313" key="4">
    <source>
        <dbReference type="Proteomes" id="UP000054821"/>
    </source>
</evidence>
<evidence type="ECO:0000259" key="2">
    <source>
        <dbReference type="SMART" id="SM00382"/>
    </source>
</evidence>
<dbReference type="PANTHER" id="PTHR46411:SF3">
    <property type="entry name" value="AAA+ ATPASE DOMAIN-CONTAINING PROTEIN"/>
    <property type="match status" value="1"/>
</dbReference>
<dbReference type="Pfam" id="PF22942">
    <property type="entry name" value="DUF7025"/>
    <property type="match status" value="1"/>
</dbReference>
<protein>
    <recommendedName>
        <fullName evidence="2">AAA+ ATPase domain-containing protein</fullName>
    </recommendedName>
</protein>
<feature type="compositionally biased region" description="Basic and acidic residues" evidence="1">
    <location>
        <begin position="861"/>
        <end position="883"/>
    </location>
</feature>
<dbReference type="EMBL" id="JPDN02000004">
    <property type="protein sequence ID" value="PON29540.1"/>
    <property type="molecule type" value="Genomic_DNA"/>
</dbReference>
<dbReference type="Gene3D" id="3.40.50.300">
    <property type="entry name" value="P-loop containing nucleotide triphosphate hydrolases"/>
    <property type="match status" value="1"/>
</dbReference>
<dbReference type="GeneID" id="29986013"/>
<dbReference type="STRING" id="398673.A0A2P4ZZ20"/>
<sequence length="954" mass="107560">MPPFVPSFPEIIDGIPPAGLISDADGDPVGKEAILSMNLLNTDIGPSSVLGAQPPAPDLEKDSVDTTDDDSEDDSDPVDREEEKLKLKLMKEFNEAQKHFTRKDGIIYVEDSNWVKTSHYATNCHLFVGLPIAKKSDLEGREAALKVLADSSNKSSPDTAANISAFKSEAAEYNTSATRQLPCRVRVVNELLSQEMGRITGLGYMNHDCVAPFRTFVVFEQEIRHALARQEAEFKEMSQKFPTHPSVLRKDSYLPAEYGYYIVKLQKRDSFHSVELARFLLDGLRALVQFLDTDLRDLVTTVQSLKMVRPENNTLKLPFSYLWFLFYPGQEVVSLHPKPQVYRVLQITGGRKSLVSRKSSKRSSRRTVSNLAIDCFCLDFDGKEFGAKPKTFNIRPYDDVLAITDLPLFPLVFAEEGLPEKLVERGKTFESLAQPSHRKYKGLNLKEGDRFDVFEEINSDVMVDFRLAFQNSETKIPLPQFGGGIILEPTAEDEEETHIVGINFDDAELLRSRWARFAHSTDLLRNQLPGTLSRDSYILLPGRVYGYVLLNRKWYPLDIDLIEKVVQVNPGENDSFQKLVLPDGHKDIVRALVNTHARHVAANSTQREFDVVKGKGKGLIILLHGAPGVGKTSTAECVAANAGRPLLPITCGDLGGISAREVEQNLETFFDLARHWGCVLLLDEADVFLGMREKGDIRQISLVSVFLRVLEYYSGILILTTNRVGSFDEAIKSRVHCALYYAPLDEKQSLKIWKMNIDMIDERNKATSDPSKRIRFNRREIEDYAEKHWESSDEGSRWNGRQIKNAFQTAIALADWDYYRLTNGDPHSLGPMLMPTHFKTVAKASAHFDQYLMKVRGTDEARAQTNELRRDDIRNGLDKDSTKSRRKNNSSKVTTKLKQKKKQNQSPQSSDESSENSRAEEEASSSSGEGESESEEEAPPPPKSKKSSKRKNRK</sequence>
<dbReference type="InterPro" id="IPR056599">
    <property type="entry name" value="AAA_lid_fung"/>
</dbReference>
<dbReference type="InterPro" id="IPR003959">
    <property type="entry name" value="ATPase_AAA_core"/>
</dbReference>
<dbReference type="SMART" id="SM00382">
    <property type="entry name" value="AAA"/>
    <property type="match status" value="1"/>
</dbReference>
<feature type="domain" description="AAA+ ATPase" evidence="2">
    <location>
        <begin position="617"/>
        <end position="745"/>
    </location>
</feature>
<dbReference type="AlphaFoldDB" id="A0A2P4ZZ20"/>
<comment type="caution">
    <text evidence="3">The sequence shown here is derived from an EMBL/GenBank/DDBJ whole genome shotgun (WGS) entry which is preliminary data.</text>
</comment>
<reference evidence="3 4" key="1">
    <citation type="journal article" date="2016" name="Genome Announc.">
        <title>Draft Whole-Genome Sequence of Trichoderma gamsii T6085, a Promising Biocontrol Agent of Fusarium Head Blight on Wheat.</title>
        <authorList>
            <person name="Baroncelli R."/>
            <person name="Zapparata A."/>
            <person name="Piaggeschi G."/>
            <person name="Sarrocco S."/>
            <person name="Vannacci G."/>
        </authorList>
    </citation>
    <scope>NUCLEOTIDE SEQUENCE [LARGE SCALE GENOMIC DNA]</scope>
    <source>
        <strain evidence="3 4">T6085</strain>
    </source>
</reference>
<dbReference type="PANTHER" id="PTHR46411">
    <property type="entry name" value="FAMILY ATPASE, PUTATIVE-RELATED"/>
    <property type="match status" value="1"/>
</dbReference>
<gene>
    <name evidence="3" type="ORF">TGAM01_v201789</name>
</gene>
<keyword evidence="4" id="KW-1185">Reference proteome</keyword>
<feature type="compositionally biased region" description="Basic residues" evidence="1">
    <location>
        <begin position="884"/>
        <end position="903"/>
    </location>
</feature>
<evidence type="ECO:0000256" key="1">
    <source>
        <dbReference type="SAM" id="MobiDB-lite"/>
    </source>
</evidence>
<dbReference type="CDD" id="cd19481">
    <property type="entry name" value="RecA-like_protease"/>
    <property type="match status" value="1"/>
</dbReference>
<feature type="compositionally biased region" description="Acidic residues" evidence="1">
    <location>
        <begin position="65"/>
        <end position="76"/>
    </location>
</feature>
<name>A0A2P4ZZ20_9HYPO</name>
<accession>A0A2P4ZZ20</accession>
<feature type="region of interest" description="Disordered" evidence="1">
    <location>
        <begin position="45"/>
        <end position="80"/>
    </location>
</feature>
<organism evidence="3 4">
    <name type="scientific">Trichoderma gamsii</name>
    <dbReference type="NCBI Taxonomy" id="398673"/>
    <lineage>
        <taxon>Eukaryota</taxon>
        <taxon>Fungi</taxon>
        <taxon>Dikarya</taxon>
        <taxon>Ascomycota</taxon>
        <taxon>Pezizomycotina</taxon>
        <taxon>Sordariomycetes</taxon>
        <taxon>Hypocreomycetidae</taxon>
        <taxon>Hypocreales</taxon>
        <taxon>Hypocreaceae</taxon>
        <taxon>Trichoderma</taxon>
    </lineage>
</organism>
<dbReference type="RefSeq" id="XP_024406456.1">
    <property type="nucleotide sequence ID" value="XM_024548845.1"/>
</dbReference>
<proteinExistence type="predicted"/>
<feature type="compositionally biased region" description="Basic residues" evidence="1">
    <location>
        <begin position="943"/>
        <end position="954"/>
    </location>
</feature>
<dbReference type="InterPro" id="IPR054289">
    <property type="entry name" value="DUF7025"/>
</dbReference>
<evidence type="ECO:0000313" key="3">
    <source>
        <dbReference type="EMBL" id="PON29540.1"/>
    </source>
</evidence>
<dbReference type="Proteomes" id="UP000054821">
    <property type="component" value="Unassembled WGS sequence"/>
</dbReference>
<dbReference type="Pfam" id="PF23232">
    <property type="entry name" value="AAA_lid_13"/>
    <property type="match status" value="1"/>
</dbReference>
<dbReference type="Pfam" id="PF00004">
    <property type="entry name" value="AAA"/>
    <property type="match status" value="1"/>
</dbReference>
<feature type="region of interest" description="Disordered" evidence="1">
    <location>
        <begin position="861"/>
        <end position="954"/>
    </location>
</feature>
<dbReference type="SUPFAM" id="SSF52540">
    <property type="entry name" value="P-loop containing nucleoside triphosphate hydrolases"/>
    <property type="match status" value="1"/>
</dbReference>
<dbReference type="GO" id="GO:0005524">
    <property type="term" value="F:ATP binding"/>
    <property type="evidence" value="ECO:0007669"/>
    <property type="project" value="InterPro"/>
</dbReference>
<dbReference type="InterPro" id="IPR027417">
    <property type="entry name" value="P-loop_NTPase"/>
</dbReference>
<dbReference type="InterPro" id="IPR003593">
    <property type="entry name" value="AAA+_ATPase"/>
</dbReference>
<dbReference type="GO" id="GO:0016887">
    <property type="term" value="F:ATP hydrolysis activity"/>
    <property type="evidence" value="ECO:0007669"/>
    <property type="project" value="InterPro"/>
</dbReference>